<feature type="region of interest" description="Disordered" evidence="1">
    <location>
        <begin position="5494"/>
        <end position="5520"/>
    </location>
</feature>
<name>A9VCF2_MONBE</name>
<feature type="transmembrane region" description="Helical" evidence="2">
    <location>
        <begin position="5386"/>
        <end position="5405"/>
    </location>
</feature>
<protein>
    <submittedName>
        <fullName evidence="3">Uncharacterized protein</fullName>
    </submittedName>
</protein>
<sequence>MKQAREVAGLVGLALTLICDNSLNSTPCTAPSLATLCQIYDTYHPATLSHTKDVAQGVSNSVSLRTSLPTLTLCSPLHLQANWAKELNQSMHTSALSFAAGLSLLPDGSHSVPLVPFPVESVSIYSPILFKVVVVISLPLENSSPIPSSLPLLPLSLSLSLSLSQHFSLLCCVTHTLSPKLSLSRVFFSLSNGSASSRSRNARTSAPVDYKDTEPVNACACIWVCNLLTGRHCSTPTNGDDDAAALNLALKSWEDALNAQSLDSLTGDAISWSWLPAACNALPCVANSTAILSLAFNASTYTAQVQRSLVISACTGNTQKTCQLLQAQMELSFALATAPYTGATAIVKLNAHAAGDWNALTDSPPFLQGHLWARGPSALLLDMDLRDGTQFYTTPMATQPVNPTPLETQLARAMLTPTRLHGLDASTTTAWHLRPVFLHALHAPMSTECYGQSSSGLDRLCRSSLECADPNSCPSIPDALLYEVAHATPACSNPTLVPEAFGARATVATAVTTDAALLQVVGVHSQTWATIRCAEGDLLLDLHLSTQGNHLQVTAHSDLVTGNDQALWAFVNRIPANVSGHLRGLLFPTPAASSDQALFALPYSLNEAAEGGALIPVTAATTLDTAPAAAVFNSLLTRALDTGNTYANAMLAAHLGPTVIQPLLTQYAGLRKHPHTPGAIAYVAQRLGLQMYIDHTGQRLVAQIGLHLTATGARLDASVDFSRVQAAVADNFRGYIDYFSFPEAWEEYYYENKLDGATTAQNDLLVAFIGRLDNFAANPNAWALDAPLQWHMQTVSQQDFDRNERYYPVFLTVAVKAVTGNVDENAVHVRYTPNNCDNCPRDWPMWWSEEMFCVYWNDYWWWWWDFEWTNEFLLEHYRDNLEYLQQYVFEYFAVSQAANVFDIVVDQANVQGALAALLADIGNVRSTLMSDVAHRFDATLGAWTSDLDNVLVYGRSSYNDGFLLTINSVSLHWMSMSGDRIGTRDVVGTARLQLPTLLVTNSTMRLDFRGFDFDSHLTGNTLATHLALPVAKDMMHGISRNSSYQARLDIHSYSDQDIISIVDAEVNVRVALTTDTNTTLTGAIDNRASSNDASSLCKNDPTGPLSTATCYTRANSATSMVWSSDTDEPHSASQAFLHDLLSQSLVRLVPDALQHVEAPAPGLVNTLTNLSSYAADFGNVSLWALQPLSMSNLEVATTELVCPAGSYAKTLGLSVSVNGRPLTNCTMPMTYGSLEAASEALNNGLADCDLDWLLDVVLTKVQRNQAKQLCGQFTLRTLGTGGAYAVTVSTYTQNSPVFDGQTSFQRVATAGSLTDAAYLYQMLYQPDLTRYYKPRTESLDLSQFAPDDLAPAALRSLLPARLPAWRSHFEACTVGTVPSNINATVAAGNTRVRPATTAAVVSLHQCVNVSYGIVYQTPDLAGAETHDNVSWYRLETNFTNATQLQEPVSSDGNEFVIVVAAERRVCSKLAGEFCEPGALTITPLSANVHVVLPLNTGATVQSALLAAIPPALPAPFASMINVSVAPANPRFADSVAQVVLDFDGVQEGENAWVIPTVMGVQPVTATASLAYFHPHLYKPFFSAAILHQADVRVDGVLAAAFDGPGDIGIIPSSYSGCQAHTNFNFAFGLVPTVATTTQCLASLRQMATYPEYFEIEAAASGTVTAANVTINVVEQGEQVEPELMFSVNAAGSASDSTSLQALLVDLGTLNATFQGPTRALFERLSLENATELCEELDLLADLDASIRAIPALQHPLAMVDESLLKLYNLVFEDKIARLQQQCSQGQVQDLRQLCDQFASVFGINVCQAIVLRPEEDLVTVDLAFAINNATLPAGLVFETNELFHLTPQPAEGNLTGNQTLPLGEGETDHLTLVYSGTFHSQLVFNFTDATLDTLQLRNTTMKLAVNYDIKGDQLLYFGMLPIQFERTSAQLSADLHVHAAVGAVYELEALNASSHFTAEPSMELAPDCFVDIRTDSEYLLSNGARGIELEQILCGDGGFPWRLTDMLHRHDIVSFFADPARLVAQMQRLSEVGPRVLYQAGGAFSDGVELPLVQNDYDAHITKTLAEITGPQTQQALTENANRIVQVIQSLNQTILNDVYKLRQIILQEITDALCKTFTPYLLSGCPPPPVAMPDSYSFQLCADVCTWDFVFGKASTVQHTHVHNNLGGLRFLHLQSTDTITSDVSLSMPVRLGLTQHFGLTFQFLSDPAVIFSADLGINDFMTGRLAFLGADLHVDAGLSVMFGVGATSGTPPSDVAAARQQARGGAEAEAAVADRRLRRSAVPQARTRRNTVEVVDDLLHLLEGTLSSCTGLQFSDGCRTNLTAVLEQDEQRVEDILHQIDVAEKSFASINMPDLTDDLPADLEALRTGVVTPIFAGYQALRTAFGDVQAVVDSVKQLECEISLPKEGSVKPSYQAAGMLKIIRGGLAKTGQDAAHAVQGDGTRLAVMLLSNPNITSDELHQALTAMGGELINLIVTDLVTTLLEMLDPEAALPFFAWTLLRDTHLASEVPLMVEDLVKAFEDDDWFSGGKGLMELLMILSPNLARKCQSIEHDLEDINRDTNLRRRRSFRTSAIAESSSSSSNMPDEFMLKSKQYFQADARLGFVQQKALSTNLPYLEGEFSLTSNVTIGHPLAPPVMHTSLALHLGAYFTYLQQVLWDKLEKYLKPAREVYDILNTHLELLRYLVGRAWTIAELLSKLKASTHSAMVKAMITFMDRFDSIEKDLMKVENLVYSLSQYPAVLDLGNFSLNYALSLLNRTVPSSPIPQFKNDTTPDGIKNMVTQQLSEFLARGINPSPGASFCITFPFLHHLETIAEDLLLGNEVPYDLVSLQLPSFSLGSSVPFGPYIVWSVPLVMVEAALDIGLTVQPIHLSLPFSALTTAVASRDPAQLLERFGMRVKDDAGRQLYPLSFYVGFGVQVDVSVLIFKGSVGLGLRGTISFGLKDVEGTGILEVADLVALVKAGGNLLSLVTGVAELDAFLTAGIEACIPIPFHEMCWTVLKWNHYWVLYRKPFWTSQPMPVISSAGAINPAAALFTSDSVLTVQVTTVGSGLTNVQLRDTVSPGSEPTDPVRSRTLKAGTLSFAGNSYNGKAFNILVAGLTSTLRLPAGNLFHVLIDLEAYPTAPQLAFTAAGVAATGTFSLLTQSNCGTMLVQNVHVASTFAVSRLWCPVTIESISSNNVTLRGQAGSDFVAAHPLTVSDLQSLDINVEDTAFEMTADALTSSAGLNVVLSTADFISALRLLGSNLHDTTFIITSVRPETSTQVVGQTQNDNFVVPAFDTLAAPVLLNGGPGEDGCTLTLTAVDGSSTNISTETVAHEVNNSARYAFTRNIEVRLFNVHLTAGAHYRTFLNSVRAGQMTLLNLVASTQSTSEHRVAASALGAQLKYVVTGSGSHDFLVGADGSLVDHAGTIMLTGDATPDQTVTLRVQAQSDPRTLQYELRRNMLTVVDTASPAEDIFRLSFAHVDLLVLELNGQLTIDDELDVSQYGTEVHIIMANHTDNVPEEFIPTRRVWRNDVTVLGTNAPILIQGMVHGVTLGPNPCVTSLEPGCDCSAGGRWCLTHPLSALRAPVIVEADGSTGWTSLVLQSGSAGAAPDQFTLVQENRVYQALPNGTAWQVRAPALSTRFCAGLWNPALCAGAAPLRLGANTAVRLLGGGGADRVFVLDTPMPISLDLRSGEDSLHMQNVTNVTATLGEGYDEVTCTFPCSGAVDLGADMNHVRLAPAGNGVIQSADTADPSAIRFFEANAEATSSSLVVSSVVPGDDIEVVPHIEPCAACAQQLASAPLPAGLPDPVPSFSPTVTMADILVAPTSSDGHTHVYVVDGCNNMPFRAVVPRAAGIHRVELPAALDLTCAISFNGLTYQNQTNALILSTSSNPSTVGASGISDLHLIADEDAWHVRSASQRSFLRVRVAHVAQVRLEGPVPAQALLEMGEVEPMTNTMVNLTDAASVSASRRTMRAVAATPPRRHIHVRGTTGPTLVTGAAFDTVVVGTPSHPANPLDPLSHLYSVLVLHGSAPVIVAVPGAVEDYAPDQKLQVAGACVGVPDGAGGVRPASDLLQRYPTSTWLCDQLEAIGLSELCNTTCPLSVVQPAELLIQTGGGRDELHAVGCRADLSLSVVQGGGKDIATISNCTGPMTVDQGPASDDVALRAPLSSVTVNQGNLVDNQSHVGNNFYATFGSPVVMDSANTIKAGDTVILYAEPFNDNDLVELHYDPSLPAVADNATCEHEVVHSGGGFSLDCVSNTVYCLGPIDEDSSLALNCEGSSNVTIQLTLTSADLDKTSTIQVHGGANTTLDVSTASDLSVWTRAYTDYGQINLGSTFKFLVSQLTNLRVSAQKLDMTGTALASNVALIGESQLQVGDIEALDANALLHNCIDCNLSAAFWNASGPTVVLSGSATALSTGNPLGPLSLNERCLASNTTHTPAMPWLLASQAQELGFTAISGCPVTVNGTRRVGLAVTDLTGVNVGKATAYVAVQGLGTAVLSEPAFTQTRTIQADRLVVANVLTLEVVSSATAGARPNVTLAGNYSTVVLACDAPAPSGVALHVAVQAMGGTQTPTKATWAAPFCGGSLTALEALNFRVAGAGNASEALALMEITHTPRSTPTTLVTTDAHWPVSWSVGGFEALEATATFGTQLNVSTTSDSGTSVFASAWTRVTSSAAHNYVTATAAATVNFVASGGDTAPDLVLAVPGLVTSSPAVIGGRVLLVGCQTCEWSPAVNNSWVAAVPWNTSQANGTVQLSDASAVTLTGACVGSASRTDELKLSAWLRAQLSTLGVTEAAAAAPACPAYVTGMALMRTTTTKTLSGTRVTRVAAQIDATHASAVHLNASGNVTQQGAELQVTTALPPLSATRVLMGAAAHVTLSIASETMREAALQLNCLQSADGFTGTISATLAPSTSGAANTEATWKATHGCSGTLGVGADGVYALGFGLGHSNLVLDADWLNASGVVSVNHRGAVAVALPELQAEVATAGVLKAQALSTPTATRAPSWSMNLTSDFAGVVLPAAAAADVMAKPQVQFLSGFSFVTDGSTRLASQVRFWPADQTLIAGAGRSDSDCLEVADCSVATWAEIEIDGRGACHPEQTQAQCRDHASATLAFAVGQHVACHSNATHLELGSDASQGQFSVPNEGKVRRLASACFALTFLLIAGLVIWRPAAWPVALGMYGVLIAIGSALGEGLDARHVFVVELRHVLRDYGAAEETSCGGSTPPVAVAGLVFLVTLTIVGAGVVLYRWWSARKQQSVVDHSEEANSLLGGAGATGSLRVVAASGTQGWLAFWTSSRLWSVALVVLLLFVMPAAAVHFMAAVCVVPCFALLCGAVSAQDQGWRVARQDPATPVMVRYVHLGAYATLMFLVGVAAVTTLPDGAQPSSRGRWAVAWLLWLTVLVLACLDALRGLSAQAGAFPRTRADVSVPVLASAASVLVLGLCLLGVLTSSKTTAGGLCALVLLQAMSLVALSVLAWRAVPASGGAYAPISESAGSTEEVYDPVDFQSSTGASPPQPAPVVATRHSAALDTDAEANVSHLEDSN</sequence>
<evidence type="ECO:0000313" key="3">
    <source>
        <dbReference type="EMBL" id="EDQ84774.1"/>
    </source>
</evidence>
<proteinExistence type="predicted"/>
<dbReference type="KEGG" id="mbr:MONBRDRAFT_29887"/>
<organism evidence="3 4">
    <name type="scientific">Monosiga brevicollis</name>
    <name type="common">Choanoflagellate</name>
    <dbReference type="NCBI Taxonomy" id="81824"/>
    <lineage>
        <taxon>Eukaryota</taxon>
        <taxon>Choanoflagellata</taxon>
        <taxon>Craspedida</taxon>
        <taxon>Salpingoecidae</taxon>
        <taxon>Monosiga</taxon>
    </lineage>
</organism>
<reference evidence="3 4" key="1">
    <citation type="journal article" date="2008" name="Nature">
        <title>The genome of the choanoflagellate Monosiga brevicollis and the origin of metazoans.</title>
        <authorList>
            <consortium name="JGI Sequencing"/>
            <person name="King N."/>
            <person name="Westbrook M.J."/>
            <person name="Young S.L."/>
            <person name="Kuo A."/>
            <person name="Abedin M."/>
            <person name="Chapman J."/>
            <person name="Fairclough S."/>
            <person name="Hellsten U."/>
            <person name="Isogai Y."/>
            <person name="Letunic I."/>
            <person name="Marr M."/>
            <person name="Pincus D."/>
            <person name="Putnam N."/>
            <person name="Rokas A."/>
            <person name="Wright K.J."/>
            <person name="Zuzow R."/>
            <person name="Dirks W."/>
            <person name="Good M."/>
            <person name="Goodstein D."/>
            <person name="Lemons D."/>
            <person name="Li W."/>
            <person name="Lyons J.B."/>
            <person name="Morris A."/>
            <person name="Nichols S."/>
            <person name="Richter D.J."/>
            <person name="Salamov A."/>
            <person name="Bork P."/>
            <person name="Lim W.A."/>
            <person name="Manning G."/>
            <person name="Miller W.T."/>
            <person name="McGinnis W."/>
            <person name="Shapiro H."/>
            <person name="Tjian R."/>
            <person name="Grigoriev I.V."/>
            <person name="Rokhsar D."/>
        </authorList>
    </citation>
    <scope>NUCLEOTIDE SEQUENCE [LARGE SCALE GENOMIC DNA]</scope>
    <source>
        <strain evidence="4">MX1 / ATCC 50154</strain>
    </source>
</reference>
<feature type="transmembrane region" description="Helical" evidence="2">
    <location>
        <begin position="5146"/>
        <end position="5164"/>
    </location>
</feature>
<feature type="transmembrane region" description="Helical" evidence="2">
    <location>
        <begin position="5312"/>
        <end position="5333"/>
    </location>
</feature>
<evidence type="ECO:0000256" key="1">
    <source>
        <dbReference type="SAM" id="MobiDB-lite"/>
    </source>
</evidence>
<evidence type="ECO:0000313" key="4">
    <source>
        <dbReference type="Proteomes" id="UP000001357"/>
    </source>
</evidence>
<accession>A9VCF2</accession>
<keyword evidence="4" id="KW-1185">Reference proteome</keyword>
<gene>
    <name evidence="3" type="ORF">MONBRDRAFT_29887</name>
</gene>
<feature type="transmembrane region" description="Helical" evidence="2">
    <location>
        <begin position="5285"/>
        <end position="5306"/>
    </location>
</feature>
<feature type="transmembrane region" description="Helical" evidence="2">
    <location>
        <begin position="5353"/>
        <end position="5374"/>
    </location>
</feature>
<dbReference type="EMBL" id="CH991581">
    <property type="protein sequence ID" value="EDQ84774.1"/>
    <property type="molecule type" value="Genomic_DNA"/>
</dbReference>
<dbReference type="eggNOG" id="ENOG502QTH3">
    <property type="taxonomic scope" value="Eukaryota"/>
</dbReference>
<feature type="transmembrane region" description="Helical" evidence="2">
    <location>
        <begin position="5171"/>
        <end position="5190"/>
    </location>
</feature>
<dbReference type="InParanoid" id="A9VCF2"/>
<dbReference type="RefSeq" id="XP_001750424.1">
    <property type="nucleotide sequence ID" value="XM_001750372.1"/>
</dbReference>
<feature type="transmembrane region" description="Helical" evidence="2">
    <location>
        <begin position="5426"/>
        <end position="5445"/>
    </location>
</feature>
<feature type="transmembrane region" description="Helical" evidence="2">
    <location>
        <begin position="5451"/>
        <end position="5473"/>
    </location>
</feature>
<keyword evidence="2" id="KW-0812">Transmembrane</keyword>
<evidence type="ECO:0000256" key="2">
    <source>
        <dbReference type="SAM" id="Phobius"/>
    </source>
</evidence>
<dbReference type="Proteomes" id="UP000001357">
    <property type="component" value="Unassembled WGS sequence"/>
</dbReference>
<keyword evidence="2" id="KW-1133">Transmembrane helix</keyword>
<dbReference type="GeneID" id="5895649"/>
<keyword evidence="2" id="KW-0472">Membrane</keyword>
<feature type="transmembrane region" description="Helical" evidence="2">
    <location>
        <begin position="5222"/>
        <end position="5243"/>
    </location>
</feature>